<evidence type="ECO:0000313" key="2">
    <source>
        <dbReference type="EMBL" id="MDL0088486.1"/>
    </source>
</evidence>
<organism evidence="2 3">
    <name type="scientific">Campylobacter gastrosuis</name>
    <dbReference type="NCBI Taxonomy" id="2974576"/>
    <lineage>
        <taxon>Bacteria</taxon>
        <taxon>Pseudomonadati</taxon>
        <taxon>Campylobacterota</taxon>
        <taxon>Epsilonproteobacteria</taxon>
        <taxon>Campylobacterales</taxon>
        <taxon>Campylobacteraceae</taxon>
        <taxon>Campylobacter</taxon>
    </lineage>
</organism>
<gene>
    <name evidence="2" type="ORF">NYG85_03730</name>
</gene>
<reference evidence="2" key="2">
    <citation type="journal article" date="2023" name="Microorganisms">
        <title>Isolation and Genomic Characteristics of Cat-Borne Campylobacter felis sp. nov. and Sheep-Borne Campylobacter ovis sp. nov.</title>
        <authorList>
            <person name="Wang H."/>
            <person name="Li Y."/>
            <person name="Gu Y."/>
            <person name="Zhou G."/>
            <person name="Chen X."/>
            <person name="Zhang X."/>
            <person name="Shao Z."/>
            <person name="Zhang J."/>
            <person name="Zhang M."/>
        </authorList>
    </citation>
    <scope>NUCLEOTIDE SEQUENCE</scope>
    <source>
        <strain evidence="2">PS10</strain>
    </source>
</reference>
<dbReference type="Proteomes" id="UP001173801">
    <property type="component" value="Unassembled WGS sequence"/>
</dbReference>
<dbReference type="InterPro" id="IPR019096">
    <property type="entry name" value="YopX_protein"/>
</dbReference>
<dbReference type="EMBL" id="JANURM010000002">
    <property type="protein sequence ID" value="MDL0088486.1"/>
    <property type="molecule type" value="Genomic_DNA"/>
</dbReference>
<evidence type="ECO:0000259" key="1">
    <source>
        <dbReference type="Pfam" id="PF09643"/>
    </source>
</evidence>
<evidence type="ECO:0000313" key="3">
    <source>
        <dbReference type="Proteomes" id="UP001173801"/>
    </source>
</evidence>
<accession>A0ABT7HNI7</accession>
<reference evidence="2" key="1">
    <citation type="submission" date="2022-08" db="EMBL/GenBank/DDBJ databases">
        <authorList>
            <person name="Wang H."/>
        </authorList>
    </citation>
    <scope>NUCLEOTIDE SEQUENCE</scope>
    <source>
        <strain evidence="2">PS10</strain>
    </source>
</reference>
<dbReference type="InterPro" id="IPR023385">
    <property type="entry name" value="YopX-like_C"/>
</dbReference>
<dbReference type="Pfam" id="PF09643">
    <property type="entry name" value="YopX"/>
    <property type="match status" value="1"/>
</dbReference>
<dbReference type="RefSeq" id="WP_284937131.1">
    <property type="nucleotide sequence ID" value="NZ_JANURM010000002.1"/>
</dbReference>
<dbReference type="SUPFAM" id="SSF159006">
    <property type="entry name" value="YopX-like"/>
    <property type="match status" value="1"/>
</dbReference>
<keyword evidence="3" id="KW-1185">Reference proteome</keyword>
<protein>
    <submittedName>
        <fullName evidence="2">YopX family protein</fullName>
    </submittedName>
</protein>
<name>A0ABT7HNI7_9BACT</name>
<dbReference type="Gene3D" id="2.30.30.290">
    <property type="entry name" value="YopX-like domains"/>
    <property type="match status" value="1"/>
</dbReference>
<proteinExistence type="predicted"/>
<feature type="domain" description="YopX protein" evidence="1">
    <location>
        <begin position="14"/>
        <end position="90"/>
    </location>
</feature>
<sequence>MKDVKFRVYDPVNKQFLPVMQSVGEKDYHGTEIYEGDIIAPVEKNGIDANVFYDDECFAWRANTGSEILFLYEFLDLYKNVVVIGHIYEN</sequence>
<comment type="caution">
    <text evidence="2">The sequence shown here is derived from an EMBL/GenBank/DDBJ whole genome shotgun (WGS) entry which is preliminary data.</text>
</comment>